<dbReference type="Gene3D" id="1.20.1600.10">
    <property type="entry name" value="Outer membrane efflux proteins (OEP)"/>
    <property type="match status" value="1"/>
</dbReference>
<keyword evidence="2 4" id="KW-0449">Lipoprotein</keyword>
<dbReference type="Proteomes" id="UP000000383">
    <property type="component" value="Chromosome"/>
</dbReference>
<dbReference type="OrthoDB" id="9770517at2"/>
<dbReference type="GO" id="GO:0005886">
    <property type="term" value="C:plasma membrane"/>
    <property type="evidence" value="ECO:0007669"/>
    <property type="project" value="UniProtKB-SubCell"/>
</dbReference>
<dbReference type="NCBIfam" id="TIGR01845">
    <property type="entry name" value="outer_NodT"/>
    <property type="match status" value="1"/>
</dbReference>
<dbReference type="InterPro" id="IPR010131">
    <property type="entry name" value="MdtP/NodT-like"/>
</dbReference>
<keyword evidence="2" id="KW-1134">Transmembrane beta strand</keyword>
<name>D7DJB4_METV0</name>
<evidence type="ECO:0000256" key="2">
    <source>
        <dbReference type="RuleBase" id="RU362097"/>
    </source>
</evidence>
<reference evidence="5" key="1">
    <citation type="submission" date="2010-05" db="EMBL/GenBank/DDBJ databases">
        <title>Complete sequence of Methylotenera sp. 301.</title>
        <authorList>
            <person name="Lucas S."/>
            <person name="Copeland A."/>
            <person name="Lapidus A."/>
            <person name="Cheng J.-F."/>
            <person name="Bruce D."/>
            <person name="Goodwin L."/>
            <person name="Pitluck S."/>
            <person name="Clum A."/>
            <person name="Land M."/>
            <person name="Hauser L."/>
            <person name="Kyrpides N."/>
            <person name="Ivanova N."/>
            <person name="Chistoservova L."/>
            <person name="Kalyuzhnaya M."/>
            <person name="Woyke T."/>
        </authorList>
    </citation>
    <scope>NUCLEOTIDE SEQUENCE [LARGE SCALE GENOMIC DNA]</scope>
    <source>
        <strain evidence="5">301</strain>
    </source>
</reference>
<evidence type="ECO:0000313" key="4">
    <source>
        <dbReference type="EMBL" id="ADI30149.1"/>
    </source>
</evidence>
<evidence type="ECO:0000256" key="3">
    <source>
        <dbReference type="SAM" id="Coils"/>
    </source>
</evidence>
<dbReference type="PROSITE" id="PS51257">
    <property type="entry name" value="PROKAR_LIPOPROTEIN"/>
    <property type="match status" value="1"/>
</dbReference>
<organism evidence="4 5">
    <name type="scientific">Methylotenera versatilis (strain 301)</name>
    <dbReference type="NCBI Taxonomy" id="666681"/>
    <lineage>
        <taxon>Bacteria</taxon>
        <taxon>Pseudomonadati</taxon>
        <taxon>Pseudomonadota</taxon>
        <taxon>Betaproteobacteria</taxon>
        <taxon>Nitrosomonadales</taxon>
        <taxon>Methylophilaceae</taxon>
        <taxon>Methylotenera</taxon>
    </lineage>
</organism>
<feature type="coiled-coil region" evidence="3">
    <location>
        <begin position="373"/>
        <end position="415"/>
    </location>
</feature>
<dbReference type="eggNOG" id="COG1538">
    <property type="taxonomic scope" value="Bacteria"/>
</dbReference>
<comment type="similarity">
    <text evidence="1 2">Belongs to the outer membrane factor (OMF) (TC 1.B.17) family.</text>
</comment>
<sequence>MKIKSHNLISCAFLSIFICSCTTIKSNNFKPTYPAAGWIEPLPATQPHNGKVTNLKHWWQQFNDPVLVELIEAAQKVSPDIESAKARVTASQTAVTVANSQLLPNVTAEASVSRSRSGSAYPSTNGSMVFPTSTTASVGANASWELDVWGRNNASKHEEEAKLVANIALWHDARVIVAAQTAKQYSNYRLCEGLNIVAKKNADSSHETARLSDLTARAGFLAPASASQSLAQAAEAANLQKKQALECTLNIKSLVAITAIPEPTLVAKLATNVGVIPTPADIEITELPAGLLAQRPDVLNAERNVAAASFEIASNEAQRYPRLSLAGNIALSYDSFSRTFSKNRSALDGLTWSIGPLAVSLPIFDAGVRAANVENAKAQYEAAKVTYESVARNAVREVEEALATLNSTAQRFNDANQAAEGFKISLVATEARNKASLGNLFELEEARRASLQAENNLLTLKNERVLAWISLYRAMGGGWTAALNSPTLIFDQKLNQSEQLEADSIPTDSVPIDSAQ</sequence>
<keyword evidence="5" id="KW-1185">Reference proteome</keyword>
<proteinExistence type="inferred from homology"/>
<dbReference type="PANTHER" id="PTHR30203:SF29">
    <property type="entry name" value="PROTEIN CYAE"/>
    <property type="match status" value="1"/>
</dbReference>
<dbReference type="SUPFAM" id="SSF56954">
    <property type="entry name" value="Outer membrane efflux proteins (OEP)"/>
    <property type="match status" value="1"/>
</dbReference>
<reference evidence="4 5" key="2">
    <citation type="journal article" date="2011" name="J. Bacteriol.">
        <title>Genomes of three methylotrophs from a single niche uncover genetic and metabolic divergence of Methylophilaceae.</title>
        <authorList>
            <person name="Lapidus A."/>
            <person name="Clum A."/>
            <person name="Labutti K."/>
            <person name="Kaluzhnaya M.G."/>
            <person name="Lim S."/>
            <person name="Beck D.A."/>
            <person name="Glavina Del Rio T."/>
            <person name="Nolan M."/>
            <person name="Mavromatis K."/>
            <person name="Huntemann M."/>
            <person name="Lucas S."/>
            <person name="Lidstrom M.E."/>
            <person name="Ivanova N."/>
            <person name="Chistoserdova L."/>
        </authorList>
    </citation>
    <scope>NUCLEOTIDE SEQUENCE [LARGE SCALE GENOMIC DNA]</scope>
    <source>
        <strain evidence="4 5">301</strain>
    </source>
</reference>
<evidence type="ECO:0000313" key="5">
    <source>
        <dbReference type="Proteomes" id="UP000000383"/>
    </source>
</evidence>
<dbReference type="Pfam" id="PF02321">
    <property type="entry name" value="OEP"/>
    <property type="match status" value="2"/>
</dbReference>
<comment type="subcellular location">
    <subcellularLocation>
        <location evidence="2">Cell membrane</location>
        <topology evidence="2">Lipid-anchor</topology>
    </subcellularLocation>
</comment>
<dbReference type="GO" id="GO:0015562">
    <property type="term" value="F:efflux transmembrane transporter activity"/>
    <property type="evidence" value="ECO:0007669"/>
    <property type="project" value="InterPro"/>
</dbReference>
<keyword evidence="2" id="KW-0812">Transmembrane</keyword>
<dbReference type="PANTHER" id="PTHR30203">
    <property type="entry name" value="OUTER MEMBRANE CATION EFFLUX PROTEIN"/>
    <property type="match status" value="1"/>
</dbReference>
<dbReference type="AlphaFoldDB" id="D7DJB4"/>
<evidence type="ECO:0000256" key="1">
    <source>
        <dbReference type="ARBA" id="ARBA00007613"/>
    </source>
</evidence>
<dbReference type="HOGENOM" id="CLU_012817_13_0_4"/>
<dbReference type="STRING" id="666681.M301_1772"/>
<gene>
    <name evidence="4" type="ordered locus">M301_1772</name>
</gene>
<dbReference type="Gene3D" id="2.20.200.10">
    <property type="entry name" value="Outer membrane efflux proteins (OEP)"/>
    <property type="match status" value="1"/>
</dbReference>
<dbReference type="InterPro" id="IPR003423">
    <property type="entry name" value="OMP_efflux"/>
</dbReference>
<dbReference type="KEGG" id="meh:M301_1772"/>
<keyword evidence="2" id="KW-0472">Membrane</keyword>
<dbReference type="EMBL" id="CP002056">
    <property type="protein sequence ID" value="ADI30149.1"/>
    <property type="molecule type" value="Genomic_DNA"/>
</dbReference>
<accession>D7DJB4</accession>
<keyword evidence="3" id="KW-0175">Coiled coil</keyword>
<protein>
    <submittedName>
        <fullName evidence="4">RND efflux system, outer membrane lipoprotein, NodT family</fullName>
    </submittedName>
</protein>
<keyword evidence="2" id="KW-0564">Palmitate</keyword>